<accession>A0A9D2G850</accession>
<reference evidence="2" key="2">
    <citation type="submission" date="2021-04" db="EMBL/GenBank/DDBJ databases">
        <authorList>
            <person name="Gilroy R."/>
        </authorList>
    </citation>
    <scope>NUCLEOTIDE SEQUENCE</scope>
    <source>
        <strain evidence="2">CHK196-3914</strain>
    </source>
</reference>
<feature type="transmembrane region" description="Helical" evidence="1">
    <location>
        <begin position="9"/>
        <end position="28"/>
    </location>
</feature>
<dbReference type="Proteomes" id="UP000824116">
    <property type="component" value="Unassembled WGS sequence"/>
</dbReference>
<dbReference type="AlphaFoldDB" id="A0A9D2G850"/>
<dbReference type="Pfam" id="PF04474">
    <property type="entry name" value="DUF554"/>
    <property type="match status" value="1"/>
</dbReference>
<name>A0A9D2G850_9FIRM</name>
<comment type="caution">
    <text evidence="2">The sequence shown here is derived from an EMBL/GenBank/DDBJ whole genome shotgun (WGS) entry which is preliminary data.</text>
</comment>
<keyword evidence="1" id="KW-1133">Transmembrane helix</keyword>
<evidence type="ECO:0000313" key="2">
    <source>
        <dbReference type="EMBL" id="HIZ74177.1"/>
    </source>
</evidence>
<evidence type="ECO:0000256" key="1">
    <source>
        <dbReference type="SAM" id="Phobius"/>
    </source>
</evidence>
<dbReference type="EMBL" id="DXAY01000067">
    <property type="protein sequence ID" value="HIZ74177.1"/>
    <property type="molecule type" value="Genomic_DNA"/>
</dbReference>
<feature type="transmembrane region" description="Helical" evidence="1">
    <location>
        <begin position="48"/>
        <end position="64"/>
    </location>
</feature>
<keyword evidence="1" id="KW-0472">Membrane</keyword>
<keyword evidence="1" id="KW-0812">Transmembrane</keyword>
<dbReference type="InterPro" id="IPR007563">
    <property type="entry name" value="DUF554"/>
</dbReference>
<sequence length="65" mass="7209">MMTVMGRELISGGTMRIIASFAIGFLLGEWINLEKRITQFGEWLKVDNMLPTFVIAAICAFAGLN</sequence>
<organism evidence="2 3">
    <name type="scientific">Candidatus Mediterraneibacter stercoravium</name>
    <dbReference type="NCBI Taxonomy" id="2838685"/>
    <lineage>
        <taxon>Bacteria</taxon>
        <taxon>Bacillati</taxon>
        <taxon>Bacillota</taxon>
        <taxon>Clostridia</taxon>
        <taxon>Lachnospirales</taxon>
        <taxon>Lachnospiraceae</taxon>
        <taxon>Mediterraneibacter</taxon>
    </lineage>
</organism>
<proteinExistence type="predicted"/>
<protein>
    <submittedName>
        <fullName evidence="2">DUF554 family protein</fullName>
    </submittedName>
</protein>
<evidence type="ECO:0000313" key="3">
    <source>
        <dbReference type="Proteomes" id="UP000824116"/>
    </source>
</evidence>
<reference evidence="2" key="1">
    <citation type="journal article" date="2021" name="PeerJ">
        <title>Extensive microbial diversity within the chicken gut microbiome revealed by metagenomics and culture.</title>
        <authorList>
            <person name="Gilroy R."/>
            <person name="Ravi A."/>
            <person name="Getino M."/>
            <person name="Pursley I."/>
            <person name="Horton D.L."/>
            <person name="Alikhan N.F."/>
            <person name="Baker D."/>
            <person name="Gharbi K."/>
            <person name="Hall N."/>
            <person name="Watson M."/>
            <person name="Adriaenssens E.M."/>
            <person name="Foster-Nyarko E."/>
            <person name="Jarju S."/>
            <person name="Secka A."/>
            <person name="Antonio M."/>
            <person name="Oren A."/>
            <person name="Chaudhuri R.R."/>
            <person name="La Ragione R."/>
            <person name="Hildebrand F."/>
            <person name="Pallen M.J."/>
        </authorList>
    </citation>
    <scope>NUCLEOTIDE SEQUENCE</scope>
    <source>
        <strain evidence="2">CHK196-3914</strain>
    </source>
</reference>
<gene>
    <name evidence="2" type="ORF">H9723_02885</name>
</gene>